<dbReference type="InterPro" id="IPR016164">
    <property type="entry name" value="FAD-linked_Oxase-like_C"/>
</dbReference>
<keyword evidence="3" id="KW-0274">FAD</keyword>
<dbReference type="PANTHER" id="PTHR42934:SF3">
    <property type="entry name" value="D-LACTATE DEHYDROGENASE"/>
    <property type="match status" value="1"/>
</dbReference>
<evidence type="ECO:0000313" key="7">
    <source>
        <dbReference type="Proteomes" id="UP000722750"/>
    </source>
</evidence>
<protein>
    <submittedName>
        <fullName evidence="6">FAD-linked oxidoreductase</fullName>
    </submittedName>
</protein>
<sequence length="474" mass="51929">MEQNTHNKIQGKVFEEFCDSIGRENVFDNIEERVCYSFDATKEKSIPDLVIRPHSTEQVSNTVSIANQHNIPICPRGAGTGLSGGSVPIKGGIALDLKNMNRIVELNARDLTVTAEPGVVTKDLQDEAAKHRLFYPPEPGSAGFSTIGGNVAECTGGMTGMKYGVTRDYVLALEIVLPDGSVINTGSKTLRSVAGYDLTRFFVGSEGTLGVFTEITLKLLPLPEMVGTVMAYFKDIDSALETTDSILIKNHLHPRSLEFADKTCIDAVKGSAGEKIPEEAEALLLIDVDGNKMNVANDISRIDVLCRENSALKTSIAKTDDERDALWDIRKSVSTSLFKITSMKFNDDFCVPRSQVREVLKKVYELGRTYSIQVAAFGHIGEGYIHLNVIYNDVKAVDLPVHKLVSQILDEVVSIGGTITSEHGVGDAKAEFTCPTSSFRRVELELAPHEIEIMRDLKKMFDPKGIMNPGKIFV</sequence>
<dbReference type="InterPro" id="IPR006094">
    <property type="entry name" value="Oxid_FAD_bind_N"/>
</dbReference>
<feature type="domain" description="FAD-binding PCMH-type" evidence="5">
    <location>
        <begin position="43"/>
        <end position="222"/>
    </location>
</feature>
<dbReference type="Gene3D" id="3.30.70.2740">
    <property type="match status" value="1"/>
</dbReference>
<evidence type="ECO:0000313" key="6">
    <source>
        <dbReference type="EMBL" id="MBS1259227.1"/>
    </source>
</evidence>
<dbReference type="Pfam" id="PF01565">
    <property type="entry name" value="FAD_binding_4"/>
    <property type="match status" value="1"/>
</dbReference>
<keyword evidence="2" id="KW-0285">Flavoprotein</keyword>
<dbReference type="InterPro" id="IPR016169">
    <property type="entry name" value="FAD-bd_PCMH_sub2"/>
</dbReference>
<dbReference type="Gene3D" id="1.10.45.10">
    <property type="entry name" value="Vanillyl-alcohol Oxidase, Chain A, domain 4"/>
    <property type="match status" value="1"/>
</dbReference>
<comment type="cofactor">
    <cofactor evidence="1">
        <name>FAD</name>
        <dbReference type="ChEBI" id="CHEBI:57692"/>
    </cofactor>
</comment>
<dbReference type="FunFam" id="1.10.45.10:FF:000001">
    <property type="entry name" value="D-lactate dehydrogenase mitochondrial"/>
    <property type="match status" value="1"/>
</dbReference>
<keyword evidence="4" id="KW-0560">Oxidoreductase</keyword>
<dbReference type="InterPro" id="IPR016166">
    <property type="entry name" value="FAD-bd_PCMH"/>
</dbReference>
<evidence type="ECO:0000256" key="1">
    <source>
        <dbReference type="ARBA" id="ARBA00001974"/>
    </source>
</evidence>
<dbReference type="InterPro" id="IPR036318">
    <property type="entry name" value="FAD-bd_PCMH-like_sf"/>
</dbReference>
<dbReference type="AlphaFoldDB" id="A0A941W4G3"/>
<dbReference type="Pfam" id="PF02913">
    <property type="entry name" value="FAD-oxidase_C"/>
    <property type="match status" value="1"/>
</dbReference>
<dbReference type="Proteomes" id="UP000722750">
    <property type="component" value="Unassembled WGS sequence"/>
</dbReference>
<dbReference type="GO" id="GO:0071949">
    <property type="term" value="F:FAD binding"/>
    <property type="evidence" value="ECO:0007669"/>
    <property type="project" value="InterPro"/>
</dbReference>
<organism evidence="6 7">
    <name type="scientific">Candidatus Scalindua arabica</name>
    <dbReference type="NCBI Taxonomy" id="1127984"/>
    <lineage>
        <taxon>Bacteria</taxon>
        <taxon>Pseudomonadati</taxon>
        <taxon>Planctomycetota</taxon>
        <taxon>Candidatus Brocadiia</taxon>
        <taxon>Candidatus Brocadiales</taxon>
        <taxon>Candidatus Scalinduaceae</taxon>
        <taxon>Candidatus Scalindua</taxon>
    </lineage>
</organism>
<dbReference type="EMBL" id="JAANXD010000086">
    <property type="protein sequence ID" value="MBS1259227.1"/>
    <property type="molecule type" value="Genomic_DNA"/>
</dbReference>
<dbReference type="Gene3D" id="3.30.465.10">
    <property type="match status" value="1"/>
</dbReference>
<dbReference type="InterPro" id="IPR004113">
    <property type="entry name" value="FAD-bd_oxidored_4_C"/>
</dbReference>
<dbReference type="InterPro" id="IPR051914">
    <property type="entry name" value="FAD-linked_OxidoTrans_Type4"/>
</dbReference>
<proteinExistence type="predicted"/>
<evidence type="ECO:0000256" key="3">
    <source>
        <dbReference type="ARBA" id="ARBA00022827"/>
    </source>
</evidence>
<comment type="caution">
    <text evidence="6">The sequence shown here is derived from an EMBL/GenBank/DDBJ whole genome shotgun (WGS) entry which is preliminary data.</text>
</comment>
<evidence type="ECO:0000256" key="4">
    <source>
        <dbReference type="ARBA" id="ARBA00023002"/>
    </source>
</evidence>
<accession>A0A941W4G3</accession>
<dbReference type="InterPro" id="IPR016171">
    <property type="entry name" value="Vanillyl_alc_oxidase_C-sub2"/>
</dbReference>
<evidence type="ECO:0000259" key="5">
    <source>
        <dbReference type="PROSITE" id="PS51387"/>
    </source>
</evidence>
<gene>
    <name evidence="6" type="ORF">MAG551_02294</name>
</gene>
<name>A0A941W4G3_9BACT</name>
<dbReference type="SUPFAM" id="SSF55103">
    <property type="entry name" value="FAD-linked oxidases, C-terminal domain"/>
    <property type="match status" value="1"/>
</dbReference>
<reference evidence="6" key="1">
    <citation type="journal article" date="2021" name="ISME J.">
        <title>Fine-scale metabolic discontinuity in a stratified prokaryote microbiome of a Red Sea deep halocline.</title>
        <authorList>
            <person name="Michoud G."/>
            <person name="Ngugi D.K."/>
            <person name="Barozzi A."/>
            <person name="Merlino G."/>
            <person name="Calleja M.L."/>
            <person name="Delgado-Huertas A."/>
            <person name="Moran X.A.G."/>
            <person name="Daffonchio D."/>
        </authorList>
    </citation>
    <scope>NUCLEOTIDE SEQUENCE</scope>
    <source>
        <strain evidence="6">SuakinDeep_MAG55_1</strain>
    </source>
</reference>
<evidence type="ECO:0000256" key="2">
    <source>
        <dbReference type="ARBA" id="ARBA00022630"/>
    </source>
</evidence>
<dbReference type="PANTHER" id="PTHR42934">
    <property type="entry name" value="GLYCOLATE OXIDASE SUBUNIT GLCD"/>
    <property type="match status" value="1"/>
</dbReference>
<dbReference type="PROSITE" id="PS51387">
    <property type="entry name" value="FAD_PCMH"/>
    <property type="match status" value="1"/>
</dbReference>
<dbReference type="GO" id="GO:0016491">
    <property type="term" value="F:oxidoreductase activity"/>
    <property type="evidence" value="ECO:0007669"/>
    <property type="project" value="UniProtKB-KW"/>
</dbReference>
<dbReference type="SUPFAM" id="SSF56176">
    <property type="entry name" value="FAD-binding/transporter-associated domain-like"/>
    <property type="match status" value="1"/>
</dbReference>